<organism evidence="1 2">
    <name type="scientific">Mycena pura</name>
    <dbReference type="NCBI Taxonomy" id="153505"/>
    <lineage>
        <taxon>Eukaryota</taxon>
        <taxon>Fungi</taxon>
        <taxon>Dikarya</taxon>
        <taxon>Basidiomycota</taxon>
        <taxon>Agaricomycotina</taxon>
        <taxon>Agaricomycetes</taxon>
        <taxon>Agaricomycetidae</taxon>
        <taxon>Agaricales</taxon>
        <taxon>Marasmiineae</taxon>
        <taxon>Mycenaceae</taxon>
        <taxon>Mycena</taxon>
    </lineage>
</organism>
<comment type="caution">
    <text evidence="1">The sequence shown here is derived from an EMBL/GenBank/DDBJ whole genome shotgun (WGS) entry which is preliminary data.</text>
</comment>
<gene>
    <name evidence="1" type="ORF">GGX14DRAFT_404127</name>
</gene>
<keyword evidence="2" id="KW-1185">Reference proteome</keyword>
<sequence length="211" mass="22874">MDWSHELGLESGTSWSPGLDWSRGVGLESGLGQHFAAISGEALVTPQAHGPGREKLADVVKIINRRVQVPPLAALWLSCPEDILETSPGHWLEERGGCPGTVEAEGKTSWVIGGKYLVVSNPGSNCILTELGHTLGSAKWSIASLNAYSETGATFRVLDSLHDDDGYSFNSFTYDIYIVWRGNTSLVSIGDSEVYGFADACYALKLWIQRE</sequence>
<evidence type="ECO:0000313" key="2">
    <source>
        <dbReference type="Proteomes" id="UP001219525"/>
    </source>
</evidence>
<evidence type="ECO:0000313" key="1">
    <source>
        <dbReference type="EMBL" id="KAJ7195211.1"/>
    </source>
</evidence>
<accession>A0AAD6Y0G0</accession>
<dbReference type="AlphaFoldDB" id="A0AAD6Y0G0"/>
<dbReference type="Proteomes" id="UP001219525">
    <property type="component" value="Unassembled WGS sequence"/>
</dbReference>
<protein>
    <submittedName>
        <fullName evidence="1">Uncharacterized protein</fullName>
    </submittedName>
</protein>
<dbReference type="EMBL" id="JARJCW010000092">
    <property type="protein sequence ID" value="KAJ7195211.1"/>
    <property type="molecule type" value="Genomic_DNA"/>
</dbReference>
<name>A0AAD6Y0G0_9AGAR</name>
<proteinExistence type="predicted"/>
<reference evidence="1" key="1">
    <citation type="submission" date="2023-03" db="EMBL/GenBank/DDBJ databases">
        <title>Massive genome expansion in bonnet fungi (Mycena s.s.) driven by repeated elements and novel gene families across ecological guilds.</title>
        <authorList>
            <consortium name="Lawrence Berkeley National Laboratory"/>
            <person name="Harder C.B."/>
            <person name="Miyauchi S."/>
            <person name="Viragh M."/>
            <person name="Kuo A."/>
            <person name="Thoen E."/>
            <person name="Andreopoulos B."/>
            <person name="Lu D."/>
            <person name="Skrede I."/>
            <person name="Drula E."/>
            <person name="Henrissat B."/>
            <person name="Morin E."/>
            <person name="Kohler A."/>
            <person name="Barry K."/>
            <person name="LaButti K."/>
            <person name="Morin E."/>
            <person name="Salamov A."/>
            <person name="Lipzen A."/>
            <person name="Mereny Z."/>
            <person name="Hegedus B."/>
            <person name="Baldrian P."/>
            <person name="Stursova M."/>
            <person name="Weitz H."/>
            <person name="Taylor A."/>
            <person name="Grigoriev I.V."/>
            <person name="Nagy L.G."/>
            <person name="Martin F."/>
            <person name="Kauserud H."/>
        </authorList>
    </citation>
    <scope>NUCLEOTIDE SEQUENCE</scope>
    <source>
        <strain evidence="1">9144</strain>
    </source>
</reference>